<dbReference type="GO" id="GO:0030246">
    <property type="term" value="F:carbohydrate binding"/>
    <property type="evidence" value="ECO:0007669"/>
    <property type="project" value="UniProtKB-KW"/>
</dbReference>
<evidence type="ECO:0000313" key="7">
    <source>
        <dbReference type="Proteomes" id="UP000199323"/>
    </source>
</evidence>
<feature type="region of interest" description="Disordered" evidence="3">
    <location>
        <begin position="529"/>
        <end position="549"/>
    </location>
</feature>
<evidence type="ECO:0000313" key="6">
    <source>
        <dbReference type="EMBL" id="SFF01337.1"/>
    </source>
</evidence>
<accession>A0A1I2F961</accession>
<dbReference type="Gene3D" id="2.60.120.200">
    <property type="match status" value="2"/>
</dbReference>
<dbReference type="SUPFAM" id="SSF49899">
    <property type="entry name" value="Concanavalin A-like lectins/glucanases"/>
    <property type="match status" value="2"/>
</dbReference>
<feature type="region of interest" description="Disordered" evidence="3">
    <location>
        <begin position="774"/>
        <end position="812"/>
    </location>
</feature>
<feature type="compositionally biased region" description="Basic and acidic residues" evidence="3">
    <location>
        <begin position="783"/>
        <end position="793"/>
    </location>
</feature>
<keyword evidence="2" id="KW-1015">Disulfide bond</keyword>
<evidence type="ECO:0000256" key="1">
    <source>
        <dbReference type="ARBA" id="ARBA00022729"/>
    </source>
</evidence>
<feature type="domain" description="LamG-like jellyroll fold" evidence="5">
    <location>
        <begin position="1042"/>
        <end position="1198"/>
    </location>
</feature>
<dbReference type="InterPro" id="IPR006558">
    <property type="entry name" value="LamG-like"/>
</dbReference>
<dbReference type="PANTHER" id="PTHR46943">
    <property type="entry name" value="PENTRAXIN-RELATED PROTEIN PTX3"/>
    <property type="match status" value="1"/>
</dbReference>
<dbReference type="Pfam" id="PF13385">
    <property type="entry name" value="Laminin_G_3"/>
    <property type="match status" value="1"/>
</dbReference>
<feature type="compositionally biased region" description="Low complexity" evidence="3">
    <location>
        <begin position="229"/>
        <end position="258"/>
    </location>
</feature>
<reference evidence="6 7" key="1">
    <citation type="submission" date="2016-10" db="EMBL/GenBank/DDBJ databases">
        <authorList>
            <person name="de Groot N.N."/>
        </authorList>
    </citation>
    <scope>NUCLEOTIDE SEQUENCE [LARGE SCALE GENOMIC DNA]</scope>
    <source>
        <strain evidence="6 7">CGMCC 4.3510</strain>
    </source>
</reference>
<feature type="domain" description="LamG-like jellyroll fold" evidence="5">
    <location>
        <begin position="826"/>
        <end position="965"/>
    </location>
</feature>
<evidence type="ECO:0000256" key="4">
    <source>
        <dbReference type="SAM" id="SignalP"/>
    </source>
</evidence>
<evidence type="ECO:0000256" key="2">
    <source>
        <dbReference type="ARBA" id="ARBA00023157"/>
    </source>
</evidence>
<evidence type="ECO:0000256" key="3">
    <source>
        <dbReference type="SAM" id="MobiDB-lite"/>
    </source>
</evidence>
<feature type="chain" id="PRO_5011704410" evidence="4">
    <location>
        <begin position="20"/>
        <end position="1207"/>
    </location>
</feature>
<keyword evidence="7" id="KW-1185">Reference proteome</keyword>
<name>A0A1I2F961_9ACTN</name>
<dbReference type="Proteomes" id="UP000199323">
    <property type="component" value="Unassembled WGS sequence"/>
</dbReference>
<feature type="signal peptide" evidence="4">
    <location>
        <begin position="1"/>
        <end position="19"/>
    </location>
</feature>
<feature type="region of interest" description="Disordered" evidence="3">
    <location>
        <begin position="229"/>
        <end position="284"/>
    </location>
</feature>
<dbReference type="EMBL" id="FONG01000007">
    <property type="protein sequence ID" value="SFF01337.1"/>
    <property type="molecule type" value="Genomic_DNA"/>
</dbReference>
<gene>
    <name evidence="6" type="ORF">SAMN05216251_107215</name>
</gene>
<protein>
    <submittedName>
        <fullName evidence="6">Concanavalin A-like lectin/glucanases superfamily protein</fullName>
    </submittedName>
</protein>
<proteinExistence type="predicted"/>
<keyword evidence="1 4" id="KW-0732">Signal</keyword>
<dbReference type="InterPro" id="IPR013320">
    <property type="entry name" value="ConA-like_dom_sf"/>
</dbReference>
<dbReference type="InterPro" id="IPR042837">
    <property type="entry name" value="PTX3"/>
</dbReference>
<keyword evidence="6" id="KW-0430">Lectin</keyword>
<dbReference type="GO" id="GO:0006955">
    <property type="term" value="P:immune response"/>
    <property type="evidence" value="ECO:0007669"/>
    <property type="project" value="InterPro"/>
</dbReference>
<dbReference type="SMART" id="SM00560">
    <property type="entry name" value="LamGL"/>
    <property type="match status" value="2"/>
</dbReference>
<dbReference type="PANTHER" id="PTHR46943:SF1">
    <property type="entry name" value="PENTRAXIN-RELATED PROTEIN PTX3"/>
    <property type="match status" value="1"/>
</dbReference>
<dbReference type="AlphaFoldDB" id="A0A1I2F961"/>
<dbReference type="STRING" id="380248.SAMN05216251_107215"/>
<sequence length="1207" mass="125213">MGAVAAVLWAGLTPLGAQADSGTAPRQQTEAERALDRAKASGAPVEVVGERTETTTTYANPDGVTMRLDESTVPVRVAAADGSWVTPDATLARRADGTVAPRAAAVDLAFSGGGKTPLVTIGRNGRTMTFSWPGTLPAPTLDGDSAVYADVLPDVDLRMTATTQGYREVLVVRTPKAAADPRLKRIAFGLRTSGLDVGRTADGGFAAIGPDGQQLFTSPAAQMWDSHGTGAEAAKNAKNAKAATGAAKATPGTKATPGVQPQATPADSEDGTDGPAPGATSATTPLDLTASAVTVVPDPHLLASTDTAAYPLYIDPDVSLASGSPERTLLRSDGYKSYGWANGTNGEGDGHCGTWDGYYCGPGYTQRLYFQFTPGALKGKKVLKATFRVTSPWAFQCAARWTDLERTNNFSSSTTWSSRPAELDLMVDRSFSAGRGSSCDPNSPAAPIEFADNPDETNENLTPTVANFAAGKFAKLTLELRAHDESDTSAWKRFKNDATLSVNYVANPALPTKIGLVTGSGTVCSTKSADPSVISDPTPALSSVPQTAAGGESGARLRSVFSMDKYTASTATWSSAFADIVRPTSGFVGDNVSPGVATAPTLTDGTLYRYRTWTRSYYDNQTSYLSGPSNGSTTGWCYFKVDSTAPKAPSIAFTSTYSECLPNSCLAAGGPGVAGTLTFGPASGDSNVAYEYKLSSGDAWIALPNGQTSVTVKPPAAGTYHLDVRAKDVVGRWGAETVKDFLVAAGAGPVAQWNFDESSGQAIDTSTTVAAQQHNATLSTGATRDDNGRRGDLPDGNGGTTPDKGLRLDGTSGYASTAGPVLETRSAYTVSAWVKLDTLTPNAIVLSQDGVTYSPFILGYDHGLGTWFFGVKQQDANTGTAYYGVASDTPAKTGIWTQLVGSYDPSTQQSTLYVNGVSQGSATVTGSWSATGPFQIGRYKWGTYQYNFPGSIDEVKVWQRALTPQEASDEARLLNSDGKAQVELTAAWDPSGATGSTLTDTASGYGRTLTTSGGATLDGTSLVLNGTDGAAGTPGPVIDDTGSFTVTTEVSLDSGTLAAEPVGSTVQVTGQRTADGSSWGLWYQLTGTDTDPETDSTVPVGFWHFGRLNADGTFTGVTSDEPAAAGTPVRLTGIFDAQDGTVRLFVGDNQNGTDQEYAAAAGSGDFAVGRGPSGTGWGHYLPGSITDLRIWAGAMTDQQQIVDTVGD</sequence>
<evidence type="ECO:0000259" key="5">
    <source>
        <dbReference type="SMART" id="SM00560"/>
    </source>
</evidence>
<dbReference type="RefSeq" id="WP_245796047.1">
    <property type="nucleotide sequence ID" value="NZ_FONG01000007.1"/>
</dbReference>
<organism evidence="6 7">
    <name type="scientific">Actinacidiphila alni</name>
    <dbReference type="NCBI Taxonomy" id="380248"/>
    <lineage>
        <taxon>Bacteria</taxon>
        <taxon>Bacillati</taxon>
        <taxon>Actinomycetota</taxon>
        <taxon>Actinomycetes</taxon>
        <taxon>Kitasatosporales</taxon>
        <taxon>Streptomycetaceae</taxon>
        <taxon>Actinacidiphila</taxon>
    </lineage>
</organism>